<organism evidence="2 3">
    <name type="scientific">Mytilus edulis</name>
    <name type="common">Blue mussel</name>
    <dbReference type="NCBI Taxonomy" id="6550"/>
    <lineage>
        <taxon>Eukaryota</taxon>
        <taxon>Metazoa</taxon>
        <taxon>Spiralia</taxon>
        <taxon>Lophotrochozoa</taxon>
        <taxon>Mollusca</taxon>
        <taxon>Bivalvia</taxon>
        <taxon>Autobranchia</taxon>
        <taxon>Pteriomorphia</taxon>
        <taxon>Mytilida</taxon>
        <taxon>Mytiloidea</taxon>
        <taxon>Mytilidae</taxon>
        <taxon>Mytilinae</taxon>
        <taxon>Mytilus</taxon>
    </lineage>
</organism>
<dbReference type="AlphaFoldDB" id="A0A8S3Q9J9"/>
<feature type="compositionally biased region" description="Basic and acidic residues" evidence="1">
    <location>
        <begin position="778"/>
        <end position="796"/>
    </location>
</feature>
<name>A0A8S3Q9J9_MYTED</name>
<reference evidence="2" key="1">
    <citation type="submission" date="2021-03" db="EMBL/GenBank/DDBJ databases">
        <authorList>
            <person name="Bekaert M."/>
        </authorList>
    </citation>
    <scope>NUCLEOTIDE SEQUENCE</scope>
</reference>
<feature type="region of interest" description="Disordered" evidence="1">
    <location>
        <begin position="1"/>
        <end position="23"/>
    </location>
</feature>
<feature type="region of interest" description="Disordered" evidence="1">
    <location>
        <begin position="86"/>
        <end position="105"/>
    </location>
</feature>
<protein>
    <submittedName>
        <fullName evidence="2">Uncharacterized protein</fullName>
    </submittedName>
</protein>
<evidence type="ECO:0000256" key="1">
    <source>
        <dbReference type="SAM" id="MobiDB-lite"/>
    </source>
</evidence>
<sequence>MRPITRDMGGITYPSNYKTDTRPHSDRVLSLYKALPPDQRSDMRLKPVTPDHWSASLSINEDAKAASKMSMKMERKREYNNYLKNQTTKKPQGLTKEKTPQGYGSLHFNEEYSERREKAQKHALNEEYNQYLTKEGLKEEKVEPLQLEEDYQTRRQKELAIERHQDFIDYLEKQNSGVTSQRNGPIVNVGLPLYQEKYDDHYNNLKQKRNNEYNELLEQVRHDMIIRKKQQEVQRNREYNEHLAKKGEKIGMEDELLTRRDMTLKKYMEDQVRSEMHDKFRDFTKPSEKDVGPDKFGLPIGQFRYDDWRKHQVVERSKEYQDMQAQQSSGHRAWVDMTSPVGALGGRDTYSDNNKKKFNNQRRKDYNEILAKQPKSNHEWKDSSGLKGVLATKDLYYEKYVKKLMKKDVKTTIEYYQRSKTPEQGRREWIDTSGPKGIIAGVDSYNYDKRKNFAEERKKNIKILWKRYQCALYARLYFKAGVSSTKVEVEEPVQEEEPALERKPTTPINLNAVKIFPVGSGYTRRQRELQAERKKNFKDFAEKKNEIYKKQQENRESFRESLDRDLMESPPIIPIGEYDTKKRQFKQEAHQEMVNFLERQPHGNRDKEFWNKVTKPRILPMSGEYKNRKQKLNDELRKDWRDFVLKQEPPRERIKEFGTPGAVLFTGEYEKTRQKVRDERTKDYHEFIQKHGGHAPRRMPDQAPANSIGFMANLGRDGEREKLNKERQGEYRKFLDEDSWFQQDPPPFHKSPVRDQEPPRDRPASYGRRQTPSYEEILDSKRREEASYRRFEDPEYSRGGGLGGPNDRYD</sequence>
<dbReference type="OrthoDB" id="6152427at2759"/>
<dbReference type="Proteomes" id="UP000683360">
    <property type="component" value="Unassembled WGS sequence"/>
</dbReference>
<gene>
    <name evidence="2" type="ORF">MEDL_8710</name>
</gene>
<proteinExistence type="predicted"/>
<dbReference type="EMBL" id="CAJPWZ010000461">
    <property type="protein sequence ID" value="CAG2193604.1"/>
    <property type="molecule type" value="Genomic_DNA"/>
</dbReference>
<comment type="caution">
    <text evidence="2">The sequence shown here is derived from an EMBL/GenBank/DDBJ whole genome shotgun (WGS) entry which is preliminary data.</text>
</comment>
<evidence type="ECO:0000313" key="2">
    <source>
        <dbReference type="EMBL" id="CAG2193604.1"/>
    </source>
</evidence>
<keyword evidence="3" id="KW-1185">Reference proteome</keyword>
<feature type="compositionally biased region" description="Basic and acidic residues" evidence="1">
    <location>
        <begin position="752"/>
        <end position="763"/>
    </location>
</feature>
<feature type="region of interest" description="Disordered" evidence="1">
    <location>
        <begin position="689"/>
        <end position="722"/>
    </location>
</feature>
<feature type="region of interest" description="Disordered" evidence="1">
    <location>
        <begin position="737"/>
        <end position="810"/>
    </location>
</feature>
<evidence type="ECO:0000313" key="3">
    <source>
        <dbReference type="Proteomes" id="UP000683360"/>
    </source>
</evidence>
<accession>A0A8S3Q9J9</accession>